<organism evidence="1 2">
    <name type="scientific">Trichinella nelsoni</name>
    <dbReference type="NCBI Taxonomy" id="6336"/>
    <lineage>
        <taxon>Eukaryota</taxon>
        <taxon>Metazoa</taxon>
        <taxon>Ecdysozoa</taxon>
        <taxon>Nematoda</taxon>
        <taxon>Enoplea</taxon>
        <taxon>Dorylaimia</taxon>
        <taxon>Trichinellida</taxon>
        <taxon>Trichinellidae</taxon>
        <taxon>Trichinella</taxon>
    </lineage>
</organism>
<accession>A0A0V0SM88</accession>
<keyword evidence="2" id="KW-1185">Reference proteome</keyword>
<comment type="caution">
    <text evidence="1">The sequence shown here is derived from an EMBL/GenBank/DDBJ whole genome shotgun (WGS) entry which is preliminary data.</text>
</comment>
<gene>
    <name evidence="1" type="ORF">T07_6613</name>
</gene>
<evidence type="ECO:0000313" key="2">
    <source>
        <dbReference type="Proteomes" id="UP000054630"/>
    </source>
</evidence>
<reference evidence="1 2" key="1">
    <citation type="submission" date="2015-01" db="EMBL/GenBank/DDBJ databases">
        <title>Evolution of Trichinella species and genotypes.</title>
        <authorList>
            <person name="Korhonen P.K."/>
            <person name="Edoardo P."/>
            <person name="Giuseppe L.R."/>
            <person name="Gasser R.B."/>
        </authorList>
    </citation>
    <scope>NUCLEOTIDE SEQUENCE [LARGE SCALE GENOMIC DNA]</scope>
    <source>
        <strain evidence="1">ISS37</strain>
    </source>
</reference>
<dbReference type="AlphaFoldDB" id="A0A0V0SM88"/>
<dbReference type="Proteomes" id="UP000054630">
    <property type="component" value="Unassembled WGS sequence"/>
</dbReference>
<dbReference type="EMBL" id="JYDL01000002">
    <property type="protein sequence ID" value="KRX27814.1"/>
    <property type="molecule type" value="Genomic_DNA"/>
</dbReference>
<sequence length="63" mass="6787">MSTSGKVDDLEIGSLPANANANNNRYAPIELGSQFLQYRQKALPPCTKVNCSCSSMLPLIFPA</sequence>
<proteinExistence type="predicted"/>
<protein>
    <submittedName>
        <fullName evidence="1">Uncharacterized protein</fullName>
    </submittedName>
</protein>
<name>A0A0V0SM88_9BILA</name>
<evidence type="ECO:0000313" key="1">
    <source>
        <dbReference type="EMBL" id="KRX27814.1"/>
    </source>
</evidence>